<evidence type="ECO:0000313" key="5">
    <source>
        <dbReference type="Proteomes" id="UP000307706"/>
    </source>
</evidence>
<keyword evidence="4" id="KW-1185">Reference proteome</keyword>
<dbReference type="Pfam" id="PF07484">
    <property type="entry name" value="Collar"/>
    <property type="match status" value="1"/>
</dbReference>
<dbReference type="InterPro" id="IPR037053">
    <property type="entry name" value="Phage_tail_collar_dom_sf"/>
</dbReference>
<sequence>MAEPFTSEIRPFAFNFAPKDWASCNGQVIPISQNGALYALIGTQFGGDGRSNFKLPDLRGRTPIGQGTLKSEPSGLFTAGNQYGVENVTLSIAEMAAHSHGVQATSSDAINNPTFTDTVFARSKDLIGTATEPFMYNSATSLTGLAQDVVSSVGGGQSHTNIQPLLALNFCMALNGIFPPRN</sequence>
<dbReference type="RefSeq" id="WP_138597291.1">
    <property type="nucleotide sequence ID" value="NZ_PNCK01000042.1"/>
</dbReference>
<accession>A0A5S3XW54</accession>
<dbReference type="EMBL" id="PNCL01000008">
    <property type="protein sequence ID" value="TMP62355.1"/>
    <property type="molecule type" value="Genomic_DNA"/>
</dbReference>
<organism evidence="3 5">
    <name type="scientific">Pseudoalteromonas citrea</name>
    <dbReference type="NCBI Taxonomy" id="43655"/>
    <lineage>
        <taxon>Bacteria</taxon>
        <taxon>Pseudomonadati</taxon>
        <taxon>Pseudomonadota</taxon>
        <taxon>Gammaproteobacteria</taxon>
        <taxon>Alteromonadales</taxon>
        <taxon>Pseudoalteromonadaceae</taxon>
        <taxon>Pseudoalteromonas</taxon>
    </lineage>
</organism>
<comment type="caution">
    <text evidence="3">The sequence shown here is derived from an EMBL/GenBank/DDBJ whole genome shotgun (WGS) entry which is preliminary data.</text>
</comment>
<reference evidence="3 5" key="1">
    <citation type="submission" date="2017-12" db="EMBL/GenBank/DDBJ databases">
        <authorList>
            <person name="Paulsen S."/>
            <person name="Gram L.K."/>
        </authorList>
    </citation>
    <scope>NUCLEOTIDE SEQUENCE [LARGE SCALE GENOMIC DNA]</scope>
    <source>
        <strain evidence="3 5">S2231</strain>
        <strain evidence="2">S2233</strain>
    </source>
</reference>
<dbReference type="Gene3D" id="3.90.1340.10">
    <property type="entry name" value="Phage tail collar domain"/>
    <property type="match status" value="1"/>
</dbReference>
<reference evidence="3" key="3">
    <citation type="submission" date="2019-09" db="EMBL/GenBank/DDBJ databases">
        <title>Co-occurence of chitin degradation, pigmentation and bioactivity in marine Pseudoalteromonas.</title>
        <authorList>
            <person name="Sonnenschein E.C."/>
            <person name="Bech P.K."/>
        </authorList>
    </citation>
    <scope>NUCLEOTIDE SEQUENCE</scope>
    <source>
        <strain evidence="3">S2231</strain>
        <strain evidence="2 4">S2233</strain>
    </source>
</reference>
<evidence type="ECO:0000313" key="4">
    <source>
        <dbReference type="Proteomes" id="UP000305730"/>
    </source>
</evidence>
<dbReference type="AlphaFoldDB" id="A0A5S3XW54"/>
<dbReference type="OrthoDB" id="9810174at2"/>
<evidence type="ECO:0000259" key="1">
    <source>
        <dbReference type="Pfam" id="PF07484"/>
    </source>
</evidence>
<dbReference type="Proteomes" id="UP000307706">
    <property type="component" value="Unassembled WGS sequence"/>
</dbReference>
<reference evidence="5" key="2">
    <citation type="submission" date="2019-06" db="EMBL/GenBank/DDBJ databases">
        <title>Co-occurence of chitin degradation, pigmentation and bioactivity in marine Pseudoalteromonas.</title>
        <authorList>
            <person name="Sonnenschein E.C."/>
            <person name="Bech P.K."/>
        </authorList>
    </citation>
    <scope>NUCLEOTIDE SEQUENCE [LARGE SCALE GENOMIC DNA]</scope>
    <source>
        <strain evidence="5">S2231</strain>
    </source>
</reference>
<protein>
    <submittedName>
        <fullName evidence="3">Microcystin-dependent protein</fullName>
    </submittedName>
</protein>
<evidence type="ECO:0000313" key="2">
    <source>
        <dbReference type="EMBL" id="TMP42175.1"/>
    </source>
</evidence>
<dbReference type="InterPro" id="IPR011083">
    <property type="entry name" value="Phage_tail_collar_dom"/>
</dbReference>
<dbReference type="EMBL" id="PNCK01000042">
    <property type="protein sequence ID" value="TMP42175.1"/>
    <property type="molecule type" value="Genomic_DNA"/>
</dbReference>
<proteinExistence type="predicted"/>
<name>A0A5S3XW54_9GAMM</name>
<gene>
    <name evidence="3" type="ORF">CWB96_01500</name>
    <name evidence="2" type="ORF">CWB97_12565</name>
</gene>
<dbReference type="SUPFAM" id="SSF88874">
    <property type="entry name" value="Receptor-binding domain of short tail fibre protein gp12"/>
    <property type="match status" value="1"/>
</dbReference>
<dbReference type="Proteomes" id="UP000305730">
    <property type="component" value="Unassembled WGS sequence"/>
</dbReference>
<feature type="domain" description="Phage tail collar" evidence="1">
    <location>
        <begin position="8"/>
        <end position="63"/>
    </location>
</feature>
<evidence type="ECO:0000313" key="3">
    <source>
        <dbReference type="EMBL" id="TMP62355.1"/>
    </source>
</evidence>